<evidence type="ECO:0000313" key="3">
    <source>
        <dbReference type="Proteomes" id="UP000324222"/>
    </source>
</evidence>
<evidence type="ECO:0000313" key="2">
    <source>
        <dbReference type="EMBL" id="MPC12518.1"/>
    </source>
</evidence>
<protein>
    <recommendedName>
        <fullName evidence="4">Secreted protein</fullName>
    </recommendedName>
</protein>
<dbReference type="AlphaFoldDB" id="A0A5B7CTP0"/>
<organism evidence="2 3">
    <name type="scientific">Portunus trituberculatus</name>
    <name type="common">Swimming crab</name>
    <name type="synonym">Neptunus trituberculatus</name>
    <dbReference type="NCBI Taxonomy" id="210409"/>
    <lineage>
        <taxon>Eukaryota</taxon>
        <taxon>Metazoa</taxon>
        <taxon>Ecdysozoa</taxon>
        <taxon>Arthropoda</taxon>
        <taxon>Crustacea</taxon>
        <taxon>Multicrustacea</taxon>
        <taxon>Malacostraca</taxon>
        <taxon>Eumalacostraca</taxon>
        <taxon>Eucarida</taxon>
        <taxon>Decapoda</taxon>
        <taxon>Pleocyemata</taxon>
        <taxon>Brachyura</taxon>
        <taxon>Eubrachyura</taxon>
        <taxon>Portunoidea</taxon>
        <taxon>Portunidae</taxon>
        <taxon>Portuninae</taxon>
        <taxon>Portunus</taxon>
    </lineage>
</organism>
<keyword evidence="1" id="KW-0732">Signal</keyword>
<dbReference type="EMBL" id="VSRR010000220">
    <property type="protein sequence ID" value="MPC12518.1"/>
    <property type="molecule type" value="Genomic_DNA"/>
</dbReference>
<comment type="caution">
    <text evidence="2">The sequence shown here is derived from an EMBL/GenBank/DDBJ whole genome shotgun (WGS) entry which is preliminary data.</text>
</comment>
<name>A0A5B7CTP0_PORTR</name>
<dbReference type="Proteomes" id="UP000324222">
    <property type="component" value="Unassembled WGS sequence"/>
</dbReference>
<feature type="chain" id="PRO_5023095627" description="Secreted protein" evidence="1">
    <location>
        <begin position="23"/>
        <end position="69"/>
    </location>
</feature>
<keyword evidence="3" id="KW-1185">Reference proteome</keyword>
<reference evidence="2 3" key="1">
    <citation type="submission" date="2019-05" db="EMBL/GenBank/DDBJ databases">
        <title>Another draft genome of Portunus trituberculatus and its Hox gene families provides insights of decapod evolution.</title>
        <authorList>
            <person name="Jeong J.-H."/>
            <person name="Song I."/>
            <person name="Kim S."/>
            <person name="Choi T."/>
            <person name="Kim D."/>
            <person name="Ryu S."/>
            <person name="Kim W."/>
        </authorList>
    </citation>
    <scope>NUCLEOTIDE SEQUENCE [LARGE SCALE GENOMIC DNA]</scope>
    <source>
        <tissue evidence="2">Muscle</tissue>
    </source>
</reference>
<feature type="signal peptide" evidence="1">
    <location>
        <begin position="1"/>
        <end position="22"/>
    </location>
</feature>
<accession>A0A5B7CTP0</accession>
<gene>
    <name evidence="2" type="ORF">E2C01_005216</name>
</gene>
<proteinExistence type="predicted"/>
<evidence type="ECO:0000256" key="1">
    <source>
        <dbReference type="SAM" id="SignalP"/>
    </source>
</evidence>
<evidence type="ECO:0008006" key="4">
    <source>
        <dbReference type="Google" id="ProtNLM"/>
    </source>
</evidence>
<sequence length="69" mass="7472">MIAACATTVLLALARKAVFASAVPLTPASHRWVSLFPSLFLPWPLPASLKVNYTPISPFRIYPVGSHIP</sequence>